<dbReference type="OrthoDB" id="6199438at2759"/>
<keyword evidence="3" id="KW-1185">Reference proteome</keyword>
<accession>A0A8B6FIB2</accession>
<organism evidence="2 3">
    <name type="scientific">Mytilus galloprovincialis</name>
    <name type="common">Mediterranean mussel</name>
    <dbReference type="NCBI Taxonomy" id="29158"/>
    <lineage>
        <taxon>Eukaryota</taxon>
        <taxon>Metazoa</taxon>
        <taxon>Spiralia</taxon>
        <taxon>Lophotrochozoa</taxon>
        <taxon>Mollusca</taxon>
        <taxon>Bivalvia</taxon>
        <taxon>Autobranchia</taxon>
        <taxon>Pteriomorphia</taxon>
        <taxon>Mytilida</taxon>
        <taxon>Mytiloidea</taxon>
        <taxon>Mytilidae</taxon>
        <taxon>Mytilinae</taxon>
        <taxon>Mytilus</taxon>
    </lineage>
</organism>
<keyword evidence="1" id="KW-1133">Transmembrane helix</keyword>
<name>A0A8B6FIB2_MYTGA</name>
<comment type="caution">
    <text evidence="2">The sequence shown here is derived from an EMBL/GenBank/DDBJ whole genome shotgun (WGS) entry which is preliminary data.</text>
</comment>
<keyword evidence="1" id="KW-0812">Transmembrane</keyword>
<dbReference type="EMBL" id="UYJE01006865">
    <property type="protein sequence ID" value="VDI49699.1"/>
    <property type="molecule type" value="Genomic_DNA"/>
</dbReference>
<dbReference type="AlphaFoldDB" id="A0A8B6FIB2"/>
<evidence type="ECO:0000313" key="3">
    <source>
        <dbReference type="Proteomes" id="UP000596742"/>
    </source>
</evidence>
<evidence type="ECO:0000256" key="1">
    <source>
        <dbReference type="SAM" id="Phobius"/>
    </source>
</evidence>
<proteinExistence type="predicted"/>
<keyword evidence="1" id="KW-0472">Membrane</keyword>
<sequence length="141" mass="16753">MGKAFNDFQFKAEKDLRSASEGEPRELWNILNNLNKSTSKRDEIDLDNLYEYFKNLNIDKHPDDDDDEFILPNCDDDFHIMAMARRLCMLVLLVLFVMSLADAYVIYRRYYAPRYYRSYAPRPIIYTDDLDDLDPVYVIKG</sequence>
<dbReference type="Proteomes" id="UP000596742">
    <property type="component" value="Unassembled WGS sequence"/>
</dbReference>
<gene>
    <name evidence="2" type="ORF">MGAL_10B063296</name>
</gene>
<reference evidence="2" key="1">
    <citation type="submission" date="2018-11" db="EMBL/GenBank/DDBJ databases">
        <authorList>
            <person name="Alioto T."/>
            <person name="Alioto T."/>
        </authorList>
    </citation>
    <scope>NUCLEOTIDE SEQUENCE</scope>
</reference>
<protein>
    <submittedName>
        <fullName evidence="2">Uncharacterized protein</fullName>
    </submittedName>
</protein>
<evidence type="ECO:0000313" key="2">
    <source>
        <dbReference type="EMBL" id="VDI49699.1"/>
    </source>
</evidence>
<feature type="transmembrane region" description="Helical" evidence="1">
    <location>
        <begin position="87"/>
        <end position="107"/>
    </location>
</feature>